<dbReference type="EMBL" id="BARV01007924">
    <property type="protein sequence ID" value="GAI14486.1"/>
    <property type="molecule type" value="Genomic_DNA"/>
</dbReference>
<proteinExistence type="predicted"/>
<protein>
    <submittedName>
        <fullName evidence="1">Uncharacterized protein</fullName>
    </submittedName>
</protein>
<gene>
    <name evidence="1" type="ORF">S06H3_16052</name>
</gene>
<name>X1M8T3_9ZZZZ</name>
<accession>X1M8T3</accession>
<sequence length="142" mass="16129">MKSNGQKLTYKVDPLNRLVITEPFAPDSPLYKKVVLDGNFTLDKDNSLIYHLTSRLGRPKETPLHKIKFTGKWSLTPEHNLKLSLFESRTQKLGNSLILTGNIMTASTSELVFSYTTRHKDGRATTKLLKLKGAWQADQNNR</sequence>
<feature type="non-terminal residue" evidence="1">
    <location>
        <position position="142"/>
    </location>
</feature>
<dbReference type="AlphaFoldDB" id="X1M8T3"/>
<reference evidence="1" key="1">
    <citation type="journal article" date="2014" name="Front. Microbiol.">
        <title>High frequency of phylogenetically diverse reductive dehalogenase-homologous genes in deep subseafloor sedimentary metagenomes.</title>
        <authorList>
            <person name="Kawai M."/>
            <person name="Futagami T."/>
            <person name="Toyoda A."/>
            <person name="Takaki Y."/>
            <person name="Nishi S."/>
            <person name="Hori S."/>
            <person name="Arai W."/>
            <person name="Tsubouchi T."/>
            <person name="Morono Y."/>
            <person name="Uchiyama I."/>
            <person name="Ito T."/>
            <person name="Fujiyama A."/>
            <person name="Inagaki F."/>
            <person name="Takami H."/>
        </authorList>
    </citation>
    <scope>NUCLEOTIDE SEQUENCE</scope>
    <source>
        <strain evidence="1">Expedition CK06-06</strain>
    </source>
</reference>
<organism evidence="1">
    <name type="scientific">marine sediment metagenome</name>
    <dbReference type="NCBI Taxonomy" id="412755"/>
    <lineage>
        <taxon>unclassified sequences</taxon>
        <taxon>metagenomes</taxon>
        <taxon>ecological metagenomes</taxon>
    </lineage>
</organism>
<evidence type="ECO:0000313" key="1">
    <source>
        <dbReference type="EMBL" id="GAI14486.1"/>
    </source>
</evidence>
<comment type="caution">
    <text evidence="1">The sequence shown here is derived from an EMBL/GenBank/DDBJ whole genome shotgun (WGS) entry which is preliminary data.</text>
</comment>